<sequence length="211" mass="22694">MSRRLLIFLSAVVIGFSLVGATATATANIPLLRLHLSFGNQLAVISGDPLIQTACRGVGGFEKECISTLQSAPPHQKADANGLAFFTLKFVEDQAVNLTADMKKVTLSDVSPLLQSALSDCLDQYNPLDDLIEDAINAVLGNAYVDAKKFIEAAMSDIDVCDSQLKASNVEEKAENKNGDEVQLSKNLKEYNSFLKNILSATSNIIKTKAN</sequence>
<evidence type="ECO:0000256" key="2">
    <source>
        <dbReference type="ARBA" id="ARBA00023157"/>
    </source>
</evidence>
<evidence type="ECO:0000256" key="4">
    <source>
        <dbReference type="SAM" id="SignalP"/>
    </source>
</evidence>
<dbReference type="InterPro" id="IPR035513">
    <property type="entry name" value="Invertase/methylesterase_inhib"/>
</dbReference>
<dbReference type="SMART" id="SM00856">
    <property type="entry name" value="PMEI"/>
    <property type="match status" value="1"/>
</dbReference>
<dbReference type="CDD" id="cd14859">
    <property type="entry name" value="PMEI_like"/>
    <property type="match status" value="1"/>
</dbReference>
<dbReference type="Pfam" id="PF04043">
    <property type="entry name" value="PMEI"/>
    <property type="match status" value="1"/>
</dbReference>
<dbReference type="Proteomes" id="UP000325081">
    <property type="component" value="Unassembled WGS sequence"/>
</dbReference>
<protein>
    <submittedName>
        <fullName evidence="6">Plant invertase/pectin methylesterase inhibitor</fullName>
    </submittedName>
</protein>
<evidence type="ECO:0000313" key="6">
    <source>
        <dbReference type="EMBL" id="GER24722.1"/>
    </source>
</evidence>
<accession>A0A5A7NWB0</accession>
<dbReference type="EMBL" id="BKCP01000001">
    <property type="protein sequence ID" value="GER24722.1"/>
    <property type="molecule type" value="Genomic_DNA"/>
</dbReference>
<dbReference type="GO" id="GO:0004857">
    <property type="term" value="F:enzyme inhibitor activity"/>
    <property type="evidence" value="ECO:0007669"/>
    <property type="project" value="InterPro"/>
</dbReference>
<dbReference type="SUPFAM" id="SSF101148">
    <property type="entry name" value="Plant invertase/pectin methylesterase inhibitor"/>
    <property type="match status" value="1"/>
</dbReference>
<proteinExistence type="inferred from homology"/>
<keyword evidence="7" id="KW-1185">Reference proteome</keyword>
<evidence type="ECO:0000313" key="7">
    <source>
        <dbReference type="Proteomes" id="UP000325081"/>
    </source>
</evidence>
<dbReference type="InterPro" id="IPR006501">
    <property type="entry name" value="Pectinesterase_inhib_dom"/>
</dbReference>
<keyword evidence="1 4" id="KW-0732">Signal</keyword>
<dbReference type="PANTHER" id="PTHR35357:SF8">
    <property type="entry name" value="OS01G0111000 PROTEIN"/>
    <property type="match status" value="1"/>
</dbReference>
<dbReference type="Gene3D" id="1.20.140.40">
    <property type="entry name" value="Invertase/pectin methylesterase inhibitor family protein"/>
    <property type="match status" value="1"/>
</dbReference>
<reference evidence="7" key="1">
    <citation type="journal article" date="2019" name="Curr. Biol.">
        <title>Genome Sequence of Striga asiatica Provides Insight into the Evolution of Plant Parasitism.</title>
        <authorList>
            <person name="Yoshida S."/>
            <person name="Kim S."/>
            <person name="Wafula E.K."/>
            <person name="Tanskanen J."/>
            <person name="Kim Y.M."/>
            <person name="Honaas L."/>
            <person name="Yang Z."/>
            <person name="Spallek T."/>
            <person name="Conn C.E."/>
            <person name="Ichihashi Y."/>
            <person name="Cheong K."/>
            <person name="Cui S."/>
            <person name="Der J.P."/>
            <person name="Gundlach H."/>
            <person name="Jiao Y."/>
            <person name="Hori C."/>
            <person name="Ishida J.K."/>
            <person name="Kasahara H."/>
            <person name="Kiba T."/>
            <person name="Kim M.S."/>
            <person name="Koo N."/>
            <person name="Laohavisit A."/>
            <person name="Lee Y.H."/>
            <person name="Lumba S."/>
            <person name="McCourt P."/>
            <person name="Mortimer J.C."/>
            <person name="Mutuku J.M."/>
            <person name="Nomura T."/>
            <person name="Sasaki-Sekimoto Y."/>
            <person name="Seto Y."/>
            <person name="Wang Y."/>
            <person name="Wakatake T."/>
            <person name="Sakakibara H."/>
            <person name="Demura T."/>
            <person name="Yamaguchi S."/>
            <person name="Yoneyama K."/>
            <person name="Manabe R.I."/>
            <person name="Nelson D.C."/>
            <person name="Schulman A.H."/>
            <person name="Timko M.P."/>
            <person name="dePamphilis C.W."/>
            <person name="Choi D."/>
            <person name="Shirasu K."/>
        </authorList>
    </citation>
    <scope>NUCLEOTIDE SEQUENCE [LARGE SCALE GENOMIC DNA]</scope>
    <source>
        <strain evidence="7">cv. UVA1</strain>
    </source>
</reference>
<evidence type="ECO:0000256" key="1">
    <source>
        <dbReference type="ARBA" id="ARBA00022729"/>
    </source>
</evidence>
<feature type="signal peptide" evidence="4">
    <location>
        <begin position="1"/>
        <end position="21"/>
    </location>
</feature>
<dbReference type="AlphaFoldDB" id="A0A5A7NWB0"/>
<evidence type="ECO:0000256" key="3">
    <source>
        <dbReference type="ARBA" id="ARBA00038471"/>
    </source>
</evidence>
<name>A0A5A7NWB0_STRAF</name>
<organism evidence="6 7">
    <name type="scientific">Striga asiatica</name>
    <name type="common">Asiatic witchweed</name>
    <name type="synonym">Buchnera asiatica</name>
    <dbReference type="NCBI Taxonomy" id="4170"/>
    <lineage>
        <taxon>Eukaryota</taxon>
        <taxon>Viridiplantae</taxon>
        <taxon>Streptophyta</taxon>
        <taxon>Embryophyta</taxon>
        <taxon>Tracheophyta</taxon>
        <taxon>Spermatophyta</taxon>
        <taxon>Magnoliopsida</taxon>
        <taxon>eudicotyledons</taxon>
        <taxon>Gunneridae</taxon>
        <taxon>Pentapetalae</taxon>
        <taxon>asterids</taxon>
        <taxon>lamiids</taxon>
        <taxon>Lamiales</taxon>
        <taxon>Orobanchaceae</taxon>
        <taxon>Buchnereae</taxon>
        <taxon>Striga</taxon>
    </lineage>
</organism>
<dbReference type="PANTHER" id="PTHR35357">
    <property type="entry name" value="OS02G0537100 PROTEIN"/>
    <property type="match status" value="1"/>
</dbReference>
<feature type="chain" id="PRO_5022916283" evidence="4">
    <location>
        <begin position="22"/>
        <end position="211"/>
    </location>
</feature>
<gene>
    <name evidence="6" type="ORF">STAS_00270</name>
</gene>
<keyword evidence="2" id="KW-1015">Disulfide bond</keyword>
<dbReference type="NCBIfam" id="TIGR01614">
    <property type="entry name" value="PME_inhib"/>
    <property type="match status" value="1"/>
</dbReference>
<comment type="caution">
    <text evidence="6">The sequence shown here is derived from an EMBL/GenBank/DDBJ whole genome shotgun (WGS) entry which is preliminary data.</text>
</comment>
<feature type="domain" description="Pectinesterase inhibitor" evidence="5">
    <location>
        <begin position="46"/>
        <end position="205"/>
    </location>
</feature>
<dbReference type="OrthoDB" id="841681at2759"/>
<evidence type="ECO:0000259" key="5">
    <source>
        <dbReference type="SMART" id="SM00856"/>
    </source>
</evidence>
<comment type="similarity">
    <text evidence="3">Belongs to the PMEI family.</text>
</comment>